<dbReference type="GO" id="GO:0005524">
    <property type="term" value="F:ATP binding"/>
    <property type="evidence" value="ECO:0007669"/>
    <property type="project" value="UniProtKB-KW"/>
</dbReference>
<gene>
    <name evidence="7" type="ORF">Vbra_15071</name>
</gene>
<evidence type="ECO:0000256" key="2">
    <source>
        <dbReference type="ARBA" id="ARBA00022801"/>
    </source>
</evidence>
<dbReference type="Proteomes" id="UP000041254">
    <property type="component" value="Unassembled WGS sequence"/>
</dbReference>
<dbReference type="GO" id="GO:0005694">
    <property type="term" value="C:chromosome"/>
    <property type="evidence" value="ECO:0007669"/>
    <property type="project" value="UniProtKB-ARBA"/>
</dbReference>
<dbReference type="FunFam" id="3.40.50.300:FF:000326">
    <property type="entry name" value="P-loop containing nucleoside triphosphate hydrolase"/>
    <property type="match status" value="1"/>
</dbReference>
<dbReference type="PROSITE" id="PS50800">
    <property type="entry name" value="SAP"/>
    <property type="match status" value="1"/>
</dbReference>
<dbReference type="GO" id="GO:0000184">
    <property type="term" value="P:nuclear-transcribed mRNA catabolic process, nonsense-mediated decay"/>
    <property type="evidence" value="ECO:0007669"/>
    <property type="project" value="TreeGrafter"/>
</dbReference>
<dbReference type="OrthoDB" id="201314at2759"/>
<feature type="compositionally biased region" description="Polar residues" evidence="5">
    <location>
        <begin position="1212"/>
        <end position="1227"/>
    </location>
</feature>
<feature type="region of interest" description="Disordered" evidence="5">
    <location>
        <begin position="392"/>
        <end position="415"/>
    </location>
</feature>
<evidence type="ECO:0000259" key="6">
    <source>
        <dbReference type="PROSITE" id="PS50800"/>
    </source>
</evidence>
<dbReference type="Pfam" id="PF02037">
    <property type="entry name" value="SAP"/>
    <property type="match status" value="1"/>
</dbReference>
<feature type="compositionally biased region" description="Basic and acidic residues" evidence="5">
    <location>
        <begin position="392"/>
        <end position="404"/>
    </location>
</feature>
<dbReference type="SUPFAM" id="SSF68906">
    <property type="entry name" value="SAP domain"/>
    <property type="match status" value="1"/>
</dbReference>
<dbReference type="PANTHER" id="PTHR10887">
    <property type="entry name" value="DNA2/NAM7 HELICASE FAMILY"/>
    <property type="match status" value="1"/>
</dbReference>
<reference evidence="7 8" key="1">
    <citation type="submission" date="2014-11" db="EMBL/GenBank/DDBJ databases">
        <authorList>
            <person name="Zhu J."/>
            <person name="Qi W."/>
            <person name="Song R."/>
        </authorList>
    </citation>
    <scope>NUCLEOTIDE SEQUENCE [LARGE SCALE GENOMIC DNA]</scope>
</reference>
<accession>A0A0G4FCG3</accession>
<dbReference type="InterPro" id="IPR036361">
    <property type="entry name" value="SAP_dom_sf"/>
</dbReference>
<dbReference type="InterPro" id="IPR003034">
    <property type="entry name" value="SAP_dom"/>
</dbReference>
<protein>
    <recommendedName>
        <fullName evidence="6">SAP domain-containing protein</fullName>
    </recommendedName>
</protein>
<sequence length="1628" mass="181795">MWRWRRTALVNLISLAVFAIFARVADAHRLLLRRSGFTGSPVLPGPLSPSSLSVPASVSVRHRQPASRRVRVRVGSASSILPRLEEEHAAMLDRRRRDKREFRQRQRDALLETITPEDRERLLTDPVDRAMSDYEPEVDDVSPDERRAFERERRRLEKYFEMERNHTKWEQVRLDRRWGRRGEEILESKYGWRRKSKSKRDRSAPREARPQTYLQAVMSQFKKGSDFNRIDVQALEDAKKSELLEMEAWDRWQELRQKRRKEMGLSSAQWERRFAALSDVLARESGLERIKGNVPNMLQDTNTTFWMRAHSVEGVDPAAYPHLVDYSDHFSSLLEEEVLVKDEMAVERLRNWTNARLESEGILIRGLEAKHTHRILKEKIVRLQLPIETVRRNSTDAGGDKDGDVDGEEGDGQQVESRLVYRRPYLPFHQFSRGDAVTLTLGEQNPLDAMDRYEGVVHEKHPKYIDIAVMDLPPELWKKNRIPNKQQQQQDPDDQDPAERKLFRPADADTADTVEEDELGQDDDTQGQEDIDDNNNNNNRTVSWRLDMFENRVSHDRMITALAELTAPNVSDKMAPDLRDALVYSFIQTVIKHKMGVGEDASTDFYAVFRRGDDPAPWNEWFSQPANRWWYSAERLDAILDMAKRQGLVDQSQEEAVRRSLTQRVTLIQGPPGTGKTRTSCLLLGSIVALMKAARAQGIQPCGDLPAALSATGPPPRIEKVLAAAFSNVAADNLLEGLIKMGVKAVRSGRALVVNPALKNYTVDAMVDQHPEYRAALAHEREARQRRQQLYRAHQDDTSDEDKAASQAKLDEANRLLRLAEEDVKVAEQRAIYDIVTKADVVVTSAISAGQPGLTSTTQVPEWDTQRVPVKFSTVLIDEASQVTEPAASVPMVKGCEQLILVGDQNQLPATVVSDKAKAEGLNLSLFSRLVLAGVVPVMLAAQYRMHPAIAMFPSFEFYDDRLISIPKPEERPTPGGFPWPDDVKPVAFVSVMEPAGYSESRPDETTKWGGSTTSKYNREEALCLVKVLKELVSHGDVSYTDIGVVTPYAAQVRFLQDTLRTELGRDTAALIEVKSVDGYQGREKEVILFSAVRSNPTGSVGFLRDWRRLNVAVTRARRGLVVFGDPRTLTADPHYDSYIQWCKHEGLVVDWRTFRPITNLDEAIHYAELSGNIGASKLGVGRIDAGRGGFQAKLQWELGGGGEGERDDSSPFGSDTDISALQTGRSSGPVVNGWEPHPPAPSSDDTQYEVRGAEKEDDSEEPRYVDPAPFGGSTDSPFPASLEDEMGFSAPFSRRGATTDGQARFFIDEEDLEGDSGAVREADLAELRHWLDSSAPDTADNKPIFAPTPLTDDNDDPSPPSLPTLPSPLLPASPLSTHKSRFLSRARSALRMSHQRQQTQEAPPPPAPPATDDEGAYDSGGEGGMYGGDDDDVGLAIEVLDSLPALSDPELDAYLSDFDMPTEGGRAARQELLREVLINLIRERMGSTDSADSFSVAGPSSAGEGDSMSDMERKEFLGFLMTQDDDTGGMAYDGYGGGVRGQTTMRDLVEMVEHEIVDIDEVDEGEGEGEGDEGGGVVELTAEMISGMRVNELKECCREMGLRLSGKKADLQERLLQHIQQQQQQLT</sequence>
<dbReference type="VEuPathDB" id="CryptoDB:Vbra_15071"/>
<dbReference type="GO" id="GO:0003724">
    <property type="term" value="F:RNA helicase activity"/>
    <property type="evidence" value="ECO:0007669"/>
    <property type="project" value="TreeGrafter"/>
</dbReference>
<keyword evidence="1" id="KW-0547">Nucleotide-binding</keyword>
<evidence type="ECO:0000313" key="7">
    <source>
        <dbReference type="EMBL" id="CEM10847.1"/>
    </source>
</evidence>
<keyword evidence="3" id="KW-0347">Helicase</keyword>
<name>A0A0G4FCG3_VITBC</name>
<dbReference type="InterPro" id="IPR041679">
    <property type="entry name" value="DNA2/NAM7-like_C"/>
</dbReference>
<dbReference type="STRING" id="1169540.A0A0G4FCG3"/>
<dbReference type="InParanoid" id="A0A0G4FCG3"/>
<evidence type="ECO:0000256" key="1">
    <source>
        <dbReference type="ARBA" id="ARBA00022741"/>
    </source>
</evidence>
<dbReference type="SMART" id="SM00513">
    <property type="entry name" value="SAP"/>
    <property type="match status" value="1"/>
</dbReference>
<dbReference type="EMBL" id="CDMY01000405">
    <property type="protein sequence ID" value="CEM10847.1"/>
    <property type="molecule type" value="Genomic_DNA"/>
</dbReference>
<feature type="region of interest" description="Disordered" evidence="5">
    <location>
        <begin position="1332"/>
        <end position="1432"/>
    </location>
</feature>
<dbReference type="InterPro" id="IPR047187">
    <property type="entry name" value="SF1_C_Upf1"/>
</dbReference>
<feature type="compositionally biased region" description="Acidic residues" evidence="5">
    <location>
        <begin position="509"/>
        <end position="533"/>
    </location>
</feature>
<evidence type="ECO:0000256" key="3">
    <source>
        <dbReference type="ARBA" id="ARBA00022806"/>
    </source>
</evidence>
<dbReference type="InterPro" id="IPR027417">
    <property type="entry name" value="P-loop_NTPase"/>
</dbReference>
<feature type="domain" description="SAP" evidence="6">
    <location>
        <begin position="1586"/>
        <end position="1620"/>
    </location>
</feature>
<dbReference type="GO" id="GO:0016787">
    <property type="term" value="F:hydrolase activity"/>
    <property type="evidence" value="ECO:0007669"/>
    <property type="project" value="UniProtKB-KW"/>
</dbReference>
<feature type="region of interest" description="Disordered" evidence="5">
    <location>
        <begin position="1198"/>
        <end position="1283"/>
    </location>
</feature>
<keyword evidence="2" id="KW-0378">Hydrolase</keyword>
<organism evidence="7 8">
    <name type="scientific">Vitrella brassicaformis (strain CCMP3155)</name>
    <dbReference type="NCBI Taxonomy" id="1169540"/>
    <lineage>
        <taxon>Eukaryota</taxon>
        <taxon>Sar</taxon>
        <taxon>Alveolata</taxon>
        <taxon>Colpodellida</taxon>
        <taxon>Vitrellaceae</taxon>
        <taxon>Vitrella</taxon>
    </lineage>
</organism>
<dbReference type="GO" id="GO:0005737">
    <property type="term" value="C:cytoplasm"/>
    <property type="evidence" value="ECO:0007669"/>
    <property type="project" value="TreeGrafter"/>
</dbReference>
<feature type="compositionally biased region" description="Pro residues" evidence="5">
    <location>
        <begin position="1358"/>
        <end position="1372"/>
    </location>
</feature>
<evidence type="ECO:0000256" key="5">
    <source>
        <dbReference type="SAM" id="MobiDB-lite"/>
    </source>
</evidence>
<keyword evidence="8" id="KW-1185">Reference proteome</keyword>
<dbReference type="SUPFAM" id="SSF52540">
    <property type="entry name" value="P-loop containing nucleoside triphosphate hydrolases"/>
    <property type="match status" value="1"/>
</dbReference>
<dbReference type="Pfam" id="PF13086">
    <property type="entry name" value="AAA_11"/>
    <property type="match status" value="1"/>
</dbReference>
<evidence type="ECO:0000313" key="8">
    <source>
        <dbReference type="Proteomes" id="UP000041254"/>
    </source>
</evidence>
<keyword evidence="4" id="KW-0067">ATP-binding</keyword>
<dbReference type="PANTHER" id="PTHR10887:SF517">
    <property type="entry name" value="RNA HELICASE NONSENSE MRNA REDUCING FACTOR"/>
    <property type="match status" value="1"/>
</dbReference>
<proteinExistence type="predicted"/>
<dbReference type="Gene3D" id="3.40.50.300">
    <property type="entry name" value="P-loop containing nucleotide triphosphate hydrolases"/>
    <property type="match status" value="2"/>
</dbReference>
<feature type="region of interest" description="Disordered" evidence="5">
    <location>
        <begin position="1489"/>
        <end position="1509"/>
    </location>
</feature>
<dbReference type="Pfam" id="PF13087">
    <property type="entry name" value="AAA_12"/>
    <property type="match status" value="1"/>
</dbReference>
<dbReference type="CDD" id="cd18808">
    <property type="entry name" value="SF1_C_Upf1"/>
    <property type="match status" value="1"/>
</dbReference>
<feature type="region of interest" description="Disordered" evidence="5">
    <location>
        <begin position="780"/>
        <end position="807"/>
    </location>
</feature>
<evidence type="ECO:0000256" key="4">
    <source>
        <dbReference type="ARBA" id="ARBA00022840"/>
    </source>
</evidence>
<dbReference type="InterPro" id="IPR041677">
    <property type="entry name" value="DNA2/NAM7_AAA_11"/>
</dbReference>
<feature type="region of interest" description="Disordered" evidence="5">
    <location>
        <begin position="504"/>
        <end position="540"/>
    </location>
</feature>
<dbReference type="InterPro" id="IPR045055">
    <property type="entry name" value="DNA2/NAM7-like"/>
</dbReference>
<feature type="compositionally biased region" description="Gly residues" evidence="5">
    <location>
        <begin position="1419"/>
        <end position="1428"/>
    </location>
</feature>
<feature type="compositionally biased region" description="Basic and acidic residues" evidence="5">
    <location>
        <begin position="793"/>
        <end position="807"/>
    </location>
</feature>
<dbReference type="Gene3D" id="1.10.720.30">
    <property type="entry name" value="SAP domain"/>
    <property type="match status" value="1"/>
</dbReference>